<dbReference type="Pfam" id="PF17917">
    <property type="entry name" value="RT_RNaseH"/>
    <property type="match status" value="1"/>
</dbReference>
<dbReference type="FunFam" id="3.30.70.270:FF:000020">
    <property type="entry name" value="Transposon Tf2-6 polyprotein-like Protein"/>
    <property type="match status" value="1"/>
</dbReference>
<keyword evidence="5" id="KW-0378">Hydrolase</keyword>
<dbReference type="Pfam" id="PF00078">
    <property type="entry name" value="RVT_1"/>
    <property type="match status" value="1"/>
</dbReference>
<gene>
    <name evidence="8" type="ORF">DEA37_0014516</name>
</gene>
<evidence type="ECO:0000256" key="5">
    <source>
        <dbReference type="ARBA" id="ARBA00022801"/>
    </source>
</evidence>
<dbReference type="AlphaFoldDB" id="A0A5J4P0F8"/>
<evidence type="ECO:0000256" key="2">
    <source>
        <dbReference type="ARBA" id="ARBA00022695"/>
    </source>
</evidence>
<dbReference type="CDD" id="cd01647">
    <property type="entry name" value="RT_LTR"/>
    <property type="match status" value="1"/>
</dbReference>
<keyword evidence="6" id="KW-0695">RNA-directed DNA polymerase</keyword>
<evidence type="ECO:0000256" key="1">
    <source>
        <dbReference type="ARBA" id="ARBA00022679"/>
    </source>
</evidence>
<sequence length="582" mass="65170">MRDQNPALISELLSGEQIITKIDLVRAYNQIPVVPEDVPKTAIITPFGFLEFLRMPFGLGNAAQTFQRFIHGVCRGLDGAYPYLDDILVASSSQEEHCVHLRSLFTRLSHHGVTIHLAKCSFGASRVAFLSHSISASGIEPLPDKVQAIVDYPEPTSFKQLRRFDGLVNFYRRFIPNCACLMQPLTDLLRGKTRSFLFPTAAKMAFINLKRAIANIASLSHHHPSAPLALSVDASDVAVGAVLQQQLGAHWCPLAFFSKRLQPTESRYSAFGKELLAVYLGIRHFRHVLEGRDFIVFTDHKPLTYALRSTTDRYSPRETRHLDYVAQFTTNIRHISGTANPVADALSRINATLSTTESSVDLTAIAAAQDNDPEIEQLRRSSSLKLERVPMNSSGGLIICDTSQGIPRPVIPLAFRRRIFDTLHNMSHPGIRSTVTQRFVWRNVNRDWSKVHRHKRISAGRFAAPDERFYSVHVDLVEPLSPSGGYAYILTCVDRVKRWPEAIPIPSCPSETVARAFLERWVTQFANGLIEHLHRKLESSLSASNNPSWHEVLPPVLLGLRNTLKANLHTTPAQLVYGCSLR</sequence>
<dbReference type="PANTHER" id="PTHR37984">
    <property type="entry name" value="PROTEIN CBG26694"/>
    <property type="match status" value="1"/>
</dbReference>
<dbReference type="SUPFAM" id="SSF56672">
    <property type="entry name" value="DNA/RNA polymerases"/>
    <property type="match status" value="1"/>
</dbReference>
<dbReference type="GO" id="GO:0016787">
    <property type="term" value="F:hydrolase activity"/>
    <property type="evidence" value="ECO:0007669"/>
    <property type="project" value="UniProtKB-KW"/>
</dbReference>
<dbReference type="InterPro" id="IPR036397">
    <property type="entry name" value="RNaseH_sf"/>
</dbReference>
<dbReference type="EMBL" id="QNGE01000223">
    <property type="protein sequence ID" value="KAA3681344.1"/>
    <property type="molecule type" value="Genomic_DNA"/>
</dbReference>
<dbReference type="GO" id="GO:0003964">
    <property type="term" value="F:RNA-directed DNA polymerase activity"/>
    <property type="evidence" value="ECO:0007669"/>
    <property type="project" value="UniProtKB-KW"/>
</dbReference>
<protein>
    <recommendedName>
        <fullName evidence="7">Reverse transcriptase domain-containing protein</fullName>
    </recommendedName>
</protein>
<evidence type="ECO:0000313" key="8">
    <source>
        <dbReference type="EMBL" id="KAA3681344.1"/>
    </source>
</evidence>
<dbReference type="InterPro" id="IPR041373">
    <property type="entry name" value="RT_RNaseH"/>
</dbReference>
<dbReference type="CDD" id="cd09274">
    <property type="entry name" value="RNase_HI_RT_Ty3"/>
    <property type="match status" value="1"/>
</dbReference>
<dbReference type="InterPro" id="IPR012337">
    <property type="entry name" value="RNaseH-like_sf"/>
</dbReference>
<feature type="domain" description="Reverse transcriptase" evidence="7">
    <location>
        <begin position="1"/>
        <end position="134"/>
    </location>
</feature>
<name>A0A5J4P0F8_9TREM</name>
<dbReference type="PROSITE" id="PS50878">
    <property type="entry name" value="RT_POL"/>
    <property type="match status" value="1"/>
</dbReference>
<keyword evidence="3" id="KW-0540">Nuclease</keyword>
<organism evidence="8 9">
    <name type="scientific">Paragonimus westermani</name>
    <dbReference type="NCBI Taxonomy" id="34504"/>
    <lineage>
        <taxon>Eukaryota</taxon>
        <taxon>Metazoa</taxon>
        <taxon>Spiralia</taxon>
        <taxon>Lophotrochozoa</taxon>
        <taxon>Platyhelminthes</taxon>
        <taxon>Trematoda</taxon>
        <taxon>Digenea</taxon>
        <taxon>Plagiorchiida</taxon>
        <taxon>Troglotremata</taxon>
        <taxon>Troglotrematidae</taxon>
        <taxon>Paragonimus</taxon>
    </lineage>
</organism>
<dbReference type="Gene3D" id="3.30.420.10">
    <property type="entry name" value="Ribonuclease H-like superfamily/Ribonuclease H"/>
    <property type="match status" value="2"/>
</dbReference>
<dbReference type="InterPro" id="IPR000477">
    <property type="entry name" value="RT_dom"/>
</dbReference>
<accession>A0A5J4P0F8</accession>
<dbReference type="SUPFAM" id="SSF53098">
    <property type="entry name" value="Ribonuclease H-like"/>
    <property type="match status" value="1"/>
</dbReference>
<keyword evidence="4" id="KW-0255">Endonuclease</keyword>
<dbReference type="Proteomes" id="UP000324629">
    <property type="component" value="Unassembled WGS sequence"/>
</dbReference>
<evidence type="ECO:0000313" key="9">
    <source>
        <dbReference type="Proteomes" id="UP000324629"/>
    </source>
</evidence>
<keyword evidence="2" id="KW-0548">Nucleotidyltransferase</keyword>
<comment type="caution">
    <text evidence="8">The sequence shown here is derived from an EMBL/GenBank/DDBJ whole genome shotgun (WGS) entry which is preliminary data.</text>
</comment>
<evidence type="ECO:0000256" key="6">
    <source>
        <dbReference type="ARBA" id="ARBA00022918"/>
    </source>
</evidence>
<evidence type="ECO:0000256" key="3">
    <source>
        <dbReference type="ARBA" id="ARBA00022722"/>
    </source>
</evidence>
<evidence type="ECO:0000259" key="7">
    <source>
        <dbReference type="PROSITE" id="PS50878"/>
    </source>
</evidence>
<dbReference type="InterPro" id="IPR043128">
    <property type="entry name" value="Rev_trsase/Diguanyl_cyclase"/>
</dbReference>
<dbReference type="PANTHER" id="PTHR37984:SF5">
    <property type="entry name" value="PROTEIN NYNRIN-LIKE"/>
    <property type="match status" value="1"/>
</dbReference>
<keyword evidence="9" id="KW-1185">Reference proteome</keyword>
<proteinExistence type="predicted"/>
<dbReference type="GO" id="GO:0004519">
    <property type="term" value="F:endonuclease activity"/>
    <property type="evidence" value="ECO:0007669"/>
    <property type="project" value="UniProtKB-KW"/>
</dbReference>
<keyword evidence="1" id="KW-0808">Transferase</keyword>
<reference evidence="8 9" key="1">
    <citation type="journal article" date="2019" name="Gigascience">
        <title>Whole-genome sequence of the oriental lung fluke Paragonimus westermani.</title>
        <authorList>
            <person name="Oey H."/>
            <person name="Zakrzewski M."/>
            <person name="Narain K."/>
            <person name="Devi K.R."/>
            <person name="Agatsuma T."/>
            <person name="Nawaratna S."/>
            <person name="Gobert G.N."/>
            <person name="Jones M.K."/>
            <person name="Ragan M.A."/>
            <person name="McManus D.P."/>
            <person name="Krause L."/>
        </authorList>
    </citation>
    <scope>NUCLEOTIDE SEQUENCE [LARGE SCALE GENOMIC DNA]</scope>
    <source>
        <strain evidence="8 9">IND2009</strain>
    </source>
</reference>
<dbReference type="InterPro" id="IPR043502">
    <property type="entry name" value="DNA/RNA_pol_sf"/>
</dbReference>
<dbReference type="GO" id="GO:0003676">
    <property type="term" value="F:nucleic acid binding"/>
    <property type="evidence" value="ECO:0007669"/>
    <property type="project" value="InterPro"/>
</dbReference>
<dbReference type="InterPro" id="IPR050951">
    <property type="entry name" value="Retrovirus_Pol_polyprotein"/>
</dbReference>
<evidence type="ECO:0000256" key="4">
    <source>
        <dbReference type="ARBA" id="ARBA00022759"/>
    </source>
</evidence>
<dbReference type="Gene3D" id="3.30.70.270">
    <property type="match status" value="2"/>
</dbReference>